<evidence type="ECO:0000313" key="5">
    <source>
        <dbReference type="EMBL" id="CAB5230246.1"/>
    </source>
</evidence>
<keyword evidence="1" id="KW-0946">Virion</keyword>
<name>A0A6J5N104_9CAUD</name>
<accession>A0A6J5N104</accession>
<reference evidence="1" key="1">
    <citation type="submission" date="2020-04" db="EMBL/GenBank/DDBJ databases">
        <authorList>
            <person name="Chiriac C."/>
            <person name="Salcher M."/>
            <person name="Ghai R."/>
            <person name="Kavagutti S V."/>
        </authorList>
    </citation>
    <scope>NUCLEOTIDE SEQUENCE</scope>
</reference>
<dbReference type="EMBL" id="LR798412">
    <property type="protein sequence ID" value="CAB5230246.1"/>
    <property type="molecule type" value="Genomic_DNA"/>
</dbReference>
<dbReference type="EMBL" id="LR797320">
    <property type="protein sequence ID" value="CAB4202236.1"/>
    <property type="molecule type" value="Genomic_DNA"/>
</dbReference>
<dbReference type="EMBL" id="LR797426">
    <property type="protein sequence ID" value="CAB4215733.1"/>
    <property type="molecule type" value="Genomic_DNA"/>
</dbReference>
<dbReference type="EMBL" id="LR796580">
    <property type="protein sequence ID" value="CAB4152322.1"/>
    <property type="molecule type" value="Genomic_DNA"/>
</dbReference>
<dbReference type="Gene3D" id="2.40.30.240">
    <property type="match status" value="1"/>
</dbReference>
<protein>
    <submittedName>
        <fullName evidence="1">Coat protein</fullName>
    </submittedName>
</protein>
<proteinExistence type="predicted"/>
<dbReference type="InterPro" id="IPR024659">
    <property type="entry name" value="Phage_coat_Gp5"/>
</dbReference>
<organism evidence="1">
    <name type="scientific">uncultured Caudovirales phage</name>
    <dbReference type="NCBI Taxonomy" id="2100421"/>
    <lineage>
        <taxon>Viruses</taxon>
        <taxon>Duplodnaviria</taxon>
        <taxon>Heunggongvirae</taxon>
        <taxon>Uroviricota</taxon>
        <taxon>Caudoviricetes</taxon>
        <taxon>Peduoviridae</taxon>
        <taxon>Maltschvirus</taxon>
        <taxon>Maltschvirus maltsch</taxon>
    </lineage>
</organism>
<sequence length="422" mass="45598">MANSFSKEERVAFEDILEGFQDLLVLSRHVSIYNTNQTEMARTNDTIWRPMPYIAQSITSTPGNAISYKNMTQLSVPSTIGFSQTVPWTMTTLDLRDALQEGRLGESAKQKLASDINVAIMNTAAAQGTLVVPIGAAAGDYDDISLCDTIMNEQGVPDYDRFLGLSSRDYNGLAGNLSQASRSFGNQKSDKAYERNFVGMVAGFDTYKFDYANRIAAAAGGTTTINTTTAQAQYVPQATSTSVGGQINVDNRYETVTVSNTVGVVAGDAFTIDGIDAVHHITKQSTGELKTFRVISITNGTQMVISPPIISAVTAPTDAEIQYQNCKITAAASAAPVNWLNTGAASINVFWQKDALEILPGRYAIPADAGTAVMRASTDQGVELVMQKFYDIDSMVIKYRLDTLFGVVNKQPEMSGILLFNQ</sequence>
<dbReference type="EMBL" id="LR797051">
    <property type="protein sequence ID" value="CAB4183732.1"/>
    <property type="molecule type" value="Genomic_DNA"/>
</dbReference>
<gene>
    <name evidence="2" type="ORF">UFOVP1108_4</name>
    <name evidence="3" type="ORF">UFOVP1377_8</name>
    <name evidence="4" type="ORF">UFOVP1472_43</name>
    <name evidence="5" type="ORF">UFOVP1559_45</name>
    <name evidence="1" type="ORF">UFOVP604_4</name>
</gene>
<dbReference type="Pfam" id="PF11651">
    <property type="entry name" value="P22_CoatProtein"/>
    <property type="match status" value="1"/>
</dbReference>
<evidence type="ECO:0000313" key="1">
    <source>
        <dbReference type="EMBL" id="CAB4152322.1"/>
    </source>
</evidence>
<dbReference type="GO" id="GO:0019028">
    <property type="term" value="C:viral capsid"/>
    <property type="evidence" value="ECO:0007669"/>
    <property type="project" value="UniProtKB-KW"/>
</dbReference>
<evidence type="ECO:0000313" key="2">
    <source>
        <dbReference type="EMBL" id="CAB4183732.1"/>
    </source>
</evidence>
<evidence type="ECO:0000313" key="4">
    <source>
        <dbReference type="EMBL" id="CAB4215733.1"/>
    </source>
</evidence>
<keyword evidence="1" id="KW-0167">Capsid protein</keyword>
<evidence type="ECO:0000313" key="3">
    <source>
        <dbReference type="EMBL" id="CAB4202236.1"/>
    </source>
</evidence>